<organism evidence="2 3">
    <name type="scientific">Massilimicrobiota timonensis</name>
    <dbReference type="NCBI Taxonomy" id="1776392"/>
    <lineage>
        <taxon>Bacteria</taxon>
        <taxon>Bacillati</taxon>
        <taxon>Bacillota</taxon>
        <taxon>Erysipelotrichia</taxon>
        <taxon>Erysipelotrichales</taxon>
        <taxon>Erysipelotrichaceae</taxon>
        <taxon>Massilimicrobiota</taxon>
    </lineage>
</organism>
<feature type="signal peptide" evidence="1">
    <location>
        <begin position="1"/>
        <end position="16"/>
    </location>
</feature>
<proteinExistence type="predicted"/>
<keyword evidence="1" id="KW-0732">Signal</keyword>
<evidence type="ECO:0008006" key="4">
    <source>
        <dbReference type="Google" id="ProtNLM"/>
    </source>
</evidence>
<feature type="chain" id="PRO_5045565558" description="Lipoprotein" evidence="1">
    <location>
        <begin position="17"/>
        <end position="155"/>
    </location>
</feature>
<protein>
    <recommendedName>
        <fullName evidence="4">Lipoprotein</fullName>
    </recommendedName>
</protein>
<accession>A0ABT7UGA5</accession>
<evidence type="ECO:0000256" key="1">
    <source>
        <dbReference type="SAM" id="SignalP"/>
    </source>
</evidence>
<evidence type="ECO:0000313" key="3">
    <source>
        <dbReference type="Proteomes" id="UP001529275"/>
    </source>
</evidence>
<keyword evidence="3" id="KW-1185">Reference proteome</keyword>
<name>A0ABT7UGA5_9FIRM</name>
<reference evidence="3" key="1">
    <citation type="submission" date="2023-06" db="EMBL/GenBank/DDBJ databases">
        <title>Identification and characterization of horizontal gene transfer across gut microbiota members of farm animals based on homology search.</title>
        <authorList>
            <person name="Zeman M."/>
            <person name="Kubasova T."/>
            <person name="Jahodarova E."/>
            <person name="Nykrynova M."/>
            <person name="Rychlik I."/>
        </authorList>
    </citation>
    <scope>NUCLEOTIDE SEQUENCE [LARGE SCALE GENOMIC DNA]</scope>
    <source>
        <strain evidence="3">ET341</strain>
    </source>
</reference>
<evidence type="ECO:0000313" key="2">
    <source>
        <dbReference type="EMBL" id="MDM8195176.1"/>
    </source>
</evidence>
<gene>
    <name evidence="2" type="ORF">QUV98_02460</name>
</gene>
<dbReference type="Proteomes" id="UP001529275">
    <property type="component" value="Unassembled WGS sequence"/>
</dbReference>
<comment type="caution">
    <text evidence="2">The sequence shown here is derived from an EMBL/GenBank/DDBJ whole genome shotgun (WGS) entry which is preliminary data.</text>
</comment>
<dbReference type="EMBL" id="JAUDCK010000005">
    <property type="protein sequence ID" value="MDM8195176.1"/>
    <property type="molecule type" value="Genomic_DNA"/>
</dbReference>
<dbReference type="RefSeq" id="WP_087244053.1">
    <property type="nucleotide sequence ID" value="NZ_JAUDCK010000005.1"/>
</dbReference>
<sequence>MKKILLCLLISLFCVACQSSSSDEQFQEYYQIKEQLISHQEFDTDYPFHVQVVFYDLEDSYRYDVIIDQPQVDMYYIEAMAYAHEDDQKMCPVLGIVDDSISHMKVDYIDKSQHFYKGVQLSGETEKIQDVKIYVCYYLDKEKTQKVEKYIEVQS</sequence>